<protein>
    <recommendedName>
        <fullName evidence="6">Pentatricopeptide repeat-containing protein</fullName>
    </recommendedName>
</protein>
<evidence type="ECO:0008006" key="6">
    <source>
        <dbReference type="Google" id="ProtNLM"/>
    </source>
</evidence>
<dbReference type="EMBL" id="JASCZI010090731">
    <property type="protein sequence ID" value="MED6145743.1"/>
    <property type="molecule type" value="Genomic_DNA"/>
</dbReference>
<feature type="repeat" description="PPR" evidence="3">
    <location>
        <begin position="241"/>
        <end position="275"/>
    </location>
</feature>
<dbReference type="PROSITE" id="PS51375">
    <property type="entry name" value="PPR"/>
    <property type="match status" value="2"/>
</dbReference>
<evidence type="ECO:0000313" key="4">
    <source>
        <dbReference type="EMBL" id="MED6145743.1"/>
    </source>
</evidence>
<evidence type="ECO:0000256" key="2">
    <source>
        <dbReference type="ARBA" id="ARBA00022737"/>
    </source>
</evidence>
<dbReference type="Pfam" id="PF01535">
    <property type="entry name" value="PPR"/>
    <property type="match status" value="1"/>
</dbReference>
<name>A0ABU6TCY6_9FABA</name>
<dbReference type="Proteomes" id="UP001341840">
    <property type="component" value="Unassembled WGS sequence"/>
</dbReference>
<dbReference type="Pfam" id="PF13041">
    <property type="entry name" value="PPR_2"/>
    <property type="match status" value="1"/>
</dbReference>
<dbReference type="InterPro" id="IPR011990">
    <property type="entry name" value="TPR-like_helical_dom_sf"/>
</dbReference>
<sequence>MNLLLPLLFNDSTPLSSRQILQITRQLGSTTKALEFLEFLRANAKPEEQQQHFHLLSSAFQSALEVANRNPTSKIEVLKLHGFLKSQNWKIDLSAQSALILLRCLEGAKMVDDSIFLFKGLYHSAKSSGICNGLLRLLLKSDRIDDALQVLDEMLERDSKFLLNASTGDIVFEELVKWRDPRGRCFSHEETVALVKKLAEHGVFPNTFKLMQLITSMCKRKNNNAAREILHAVMELDGEVDAEPFNALLTGLGKERDIEGMNKLLAKMQEMNIRPSVVTFGILFRHLCVARRVDEDQYILVKSFSVVDGEAGSLFFGLDPVVVEVSAIGDSSAGINSFALAVCLLCLLLSRGYDHGVAIACFFLVFNQ</sequence>
<dbReference type="InterPro" id="IPR002885">
    <property type="entry name" value="PPR_rpt"/>
</dbReference>
<reference evidence="4 5" key="1">
    <citation type="journal article" date="2023" name="Plants (Basel)">
        <title>Bridging the Gap: Combining Genomics and Transcriptomics Approaches to Understand Stylosanthes scabra, an Orphan Legume from the Brazilian Caatinga.</title>
        <authorList>
            <person name="Ferreira-Neto J.R.C."/>
            <person name="da Silva M.D."/>
            <person name="Binneck E."/>
            <person name="de Melo N.F."/>
            <person name="da Silva R.H."/>
            <person name="de Melo A.L.T.M."/>
            <person name="Pandolfi V."/>
            <person name="Bustamante F.O."/>
            <person name="Brasileiro-Vidal A.C."/>
            <person name="Benko-Iseppon A.M."/>
        </authorList>
    </citation>
    <scope>NUCLEOTIDE SEQUENCE [LARGE SCALE GENOMIC DNA]</scope>
    <source>
        <tissue evidence="4">Leaves</tissue>
    </source>
</reference>
<dbReference type="InterPro" id="IPR051114">
    <property type="entry name" value="Mito_RNA_Proc_CCM1"/>
</dbReference>
<comment type="caution">
    <text evidence="4">The sequence shown here is derived from an EMBL/GenBank/DDBJ whole genome shotgun (WGS) entry which is preliminary data.</text>
</comment>
<organism evidence="4 5">
    <name type="scientific">Stylosanthes scabra</name>
    <dbReference type="NCBI Taxonomy" id="79078"/>
    <lineage>
        <taxon>Eukaryota</taxon>
        <taxon>Viridiplantae</taxon>
        <taxon>Streptophyta</taxon>
        <taxon>Embryophyta</taxon>
        <taxon>Tracheophyta</taxon>
        <taxon>Spermatophyta</taxon>
        <taxon>Magnoliopsida</taxon>
        <taxon>eudicotyledons</taxon>
        <taxon>Gunneridae</taxon>
        <taxon>Pentapetalae</taxon>
        <taxon>rosids</taxon>
        <taxon>fabids</taxon>
        <taxon>Fabales</taxon>
        <taxon>Fabaceae</taxon>
        <taxon>Papilionoideae</taxon>
        <taxon>50 kb inversion clade</taxon>
        <taxon>dalbergioids sensu lato</taxon>
        <taxon>Dalbergieae</taxon>
        <taxon>Pterocarpus clade</taxon>
        <taxon>Stylosanthes</taxon>
    </lineage>
</organism>
<gene>
    <name evidence="4" type="ORF">PIB30_028104</name>
</gene>
<evidence type="ECO:0000256" key="1">
    <source>
        <dbReference type="ARBA" id="ARBA00007626"/>
    </source>
</evidence>
<feature type="repeat" description="PPR" evidence="3">
    <location>
        <begin position="127"/>
        <end position="161"/>
    </location>
</feature>
<keyword evidence="5" id="KW-1185">Reference proteome</keyword>
<evidence type="ECO:0000313" key="5">
    <source>
        <dbReference type="Proteomes" id="UP001341840"/>
    </source>
</evidence>
<evidence type="ECO:0000256" key="3">
    <source>
        <dbReference type="PROSITE-ProRule" id="PRU00708"/>
    </source>
</evidence>
<dbReference type="NCBIfam" id="TIGR00756">
    <property type="entry name" value="PPR"/>
    <property type="match status" value="2"/>
</dbReference>
<keyword evidence="2" id="KW-0677">Repeat</keyword>
<dbReference type="PANTHER" id="PTHR47934">
    <property type="entry name" value="PENTATRICOPEPTIDE REPEAT-CONTAINING PROTEIN PET309, MITOCHONDRIAL"/>
    <property type="match status" value="1"/>
</dbReference>
<proteinExistence type="inferred from homology"/>
<accession>A0ABU6TCY6</accession>
<dbReference type="PANTHER" id="PTHR47934:SF6">
    <property type="entry name" value="MITOCHONDRIAL GROUP I INTRON SPLICING FACTOR CCM1-RELATED"/>
    <property type="match status" value="1"/>
</dbReference>
<dbReference type="Gene3D" id="1.25.40.10">
    <property type="entry name" value="Tetratricopeptide repeat domain"/>
    <property type="match status" value="2"/>
</dbReference>
<comment type="similarity">
    <text evidence="1">Belongs to the PPR family. P subfamily.</text>
</comment>